<dbReference type="AlphaFoldDB" id="A0AAE0VTV8"/>
<keyword evidence="3" id="KW-1185">Reference proteome</keyword>
<feature type="compositionally biased region" description="Polar residues" evidence="1">
    <location>
        <begin position="21"/>
        <end position="49"/>
    </location>
</feature>
<evidence type="ECO:0000313" key="2">
    <source>
        <dbReference type="EMBL" id="KAK3589934.1"/>
    </source>
</evidence>
<organism evidence="2 3">
    <name type="scientific">Potamilus streckersoni</name>
    <dbReference type="NCBI Taxonomy" id="2493646"/>
    <lineage>
        <taxon>Eukaryota</taxon>
        <taxon>Metazoa</taxon>
        <taxon>Spiralia</taxon>
        <taxon>Lophotrochozoa</taxon>
        <taxon>Mollusca</taxon>
        <taxon>Bivalvia</taxon>
        <taxon>Autobranchia</taxon>
        <taxon>Heteroconchia</taxon>
        <taxon>Palaeoheterodonta</taxon>
        <taxon>Unionida</taxon>
        <taxon>Unionoidea</taxon>
        <taxon>Unionidae</taxon>
        <taxon>Ambleminae</taxon>
        <taxon>Lampsilini</taxon>
        <taxon>Potamilus</taxon>
    </lineage>
</organism>
<dbReference type="EMBL" id="JAEAOA010002053">
    <property type="protein sequence ID" value="KAK3589934.1"/>
    <property type="molecule type" value="Genomic_DNA"/>
</dbReference>
<reference evidence="2" key="1">
    <citation type="journal article" date="2021" name="Genome Biol. Evol.">
        <title>A High-Quality Reference Genome for a Parasitic Bivalve with Doubly Uniparental Inheritance (Bivalvia: Unionida).</title>
        <authorList>
            <person name="Smith C.H."/>
        </authorList>
    </citation>
    <scope>NUCLEOTIDE SEQUENCE</scope>
    <source>
        <strain evidence="2">CHS0354</strain>
    </source>
</reference>
<protein>
    <submittedName>
        <fullName evidence="2">Uncharacterized protein</fullName>
    </submittedName>
</protein>
<comment type="caution">
    <text evidence="2">The sequence shown here is derived from an EMBL/GenBank/DDBJ whole genome shotgun (WGS) entry which is preliminary data.</text>
</comment>
<feature type="region of interest" description="Disordered" evidence="1">
    <location>
        <begin position="1"/>
        <end position="74"/>
    </location>
</feature>
<sequence length="74" mass="8310">MEINVPEVEHCPIGTLRLVQKQDSNRTGNEPVQLSGSQSTHYHNTQFSSSKEKTQSDTGNETGPQHKRSINSFR</sequence>
<name>A0AAE0VTV8_9BIVA</name>
<gene>
    <name evidence="2" type="ORF">CHS0354_034951</name>
</gene>
<accession>A0AAE0VTV8</accession>
<feature type="compositionally biased region" description="Basic residues" evidence="1">
    <location>
        <begin position="65"/>
        <end position="74"/>
    </location>
</feature>
<evidence type="ECO:0000313" key="3">
    <source>
        <dbReference type="Proteomes" id="UP001195483"/>
    </source>
</evidence>
<proteinExistence type="predicted"/>
<evidence type="ECO:0000256" key="1">
    <source>
        <dbReference type="SAM" id="MobiDB-lite"/>
    </source>
</evidence>
<dbReference type="Proteomes" id="UP001195483">
    <property type="component" value="Unassembled WGS sequence"/>
</dbReference>
<reference evidence="2" key="3">
    <citation type="submission" date="2023-05" db="EMBL/GenBank/DDBJ databases">
        <authorList>
            <person name="Smith C.H."/>
        </authorList>
    </citation>
    <scope>NUCLEOTIDE SEQUENCE</scope>
    <source>
        <strain evidence="2">CHS0354</strain>
        <tissue evidence="2">Mantle</tissue>
    </source>
</reference>
<reference evidence="2" key="2">
    <citation type="journal article" date="2021" name="Genome Biol. Evol.">
        <title>Developing a high-quality reference genome for a parasitic bivalve with doubly uniparental inheritance (Bivalvia: Unionida).</title>
        <authorList>
            <person name="Smith C.H."/>
        </authorList>
    </citation>
    <scope>NUCLEOTIDE SEQUENCE</scope>
    <source>
        <strain evidence="2">CHS0354</strain>
        <tissue evidence="2">Mantle</tissue>
    </source>
</reference>